<evidence type="ECO:0000313" key="7">
    <source>
        <dbReference type="Proteomes" id="UP000053279"/>
    </source>
</evidence>
<comment type="caution">
    <text evidence="6">The sequence shown here is derived from an EMBL/GenBank/DDBJ whole genome shotgun (WGS) entry which is preliminary data.</text>
</comment>
<evidence type="ECO:0000256" key="3">
    <source>
        <dbReference type="ARBA" id="ARBA00022980"/>
    </source>
</evidence>
<evidence type="ECO:0000256" key="2">
    <source>
        <dbReference type="ARBA" id="ARBA00022884"/>
    </source>
</evidence>
<evidence type="ECO:0000256" key="4">
    <source>
        <dbReference type="ARBA" id="ARBA00023274"/>
    </source>
</evidence>
<organism evidence="6 7">
    <name type="scientific">Nanobsidianus stetteri</name>
    <dbReference type="NCBI Taxonomy" id="1294122"/>
    <lineage>
        <taxon>Archaea</taxon>
        <taxon>Nanobdellota</taxon>
        <taxon>Candidatus Nanoarchaeia</taxon>
        <taxon>Nanoarchaeales</taxon>
        <taxon>Nanopusillaceae</taxon>
        <taxon>Candidatus Nanobsidianus</taxon>
    </lineage>
</organism>
<gene>
    <name evidence="6" type="ORF">Nst1_302</name>
</gene>
<dbReference type="AlphaFoldDB" id="R1E5D1"/>
<keyword evidence="1" id="KW-0699">rRNA-binding</keyword>
<keyword evidence="3 6" id="KW-0689">Ribosomal protein</keyword>
<sequence>MIDYIEIPNGVNISIEDGKIHIKGPKGEKYRNINNRNIIIEIKESKIIFKAYFPSKKIIRDMNTMIAHIKNDIEGVTKGFVYKLKGISIHFPLKLKLQNNTLIIENYMGGRDIKEIEIPKGVKATLKENEITLEGHDIELLGNLAGLIENSVKPKEKDLRKFQDGIYIIQKP</sequence>
<dbReference type="GO" id="GO:0002181">
    <property type="term" value="P:cytoplasmic translation"/>
    <property type="evidence" value="ECO:0007669"/>
    <property type="project" value="TreeGrafter"/>
</dbReference>
<name>R1E5D1_NANST</name>
<dbReference type="GO" id="GO:0022625">
    <property type="term" value="C:cytosolic large ribosomal subunit"/>
    <property type="evidence" value="ECO:0007669"/>
    <property type="project" value="TreeGrafter"/>
</dbReference>
<dbReference type="SUPFAM" id="SSF56053">
    <property type="entry name" value="Ribosomal protein L6"/>
    <property type="match status" value="2"/>
</dbReference>
<dbReference type="GO" id="GO:0003735">
    <property type="term" value="F:structural constituent of ribosome"/>
    <property type="evidence" value="ECO:0007669"/>
    <property type="project" value="InterPro"/>
</dbReference>
<dbReference type="PIRSF" id="PIRSF002162">
    <property type="entry name" value="Ribosomal_L6"/>
    <property type="match status" value="1"/>
</dbReference>
<dbReference type="EMBL" id="APJZ01000002">
    <property type="protein sequence ID" value="EOD42572.1"/>
    <property type="molecule type" value="Genomic_DNA"/>
</dbReference>
<protein>
    <recommendedName>
        <fullName evidence="5">50S ribosomal protein L6</fullName>
    </recommendedName>
</protein>
<dbReference type="FunFam" id="3.90.930.12:FF:000008">
    <property type="entry name" value="50S ribosomal protein L6"/>
    <property type="match status" value="1"/>
</dbReference>
<dbReference type="Gene3D" id="3.90.930.12">
    <property type="entry name" value="Ribosomal protein L6, alpha-beta domain"/>
    <property type="match status" value="2"/>
</dbReference>
<keyword evidence="7" id="KW-1185">Reference proteome</keyword>
<keyword evidence="4" id="KW-0687">Ribonucleoprotein</keyword>
<reference evidence="6 7" key="1">
    <citation type="submission" date="2013-02" db="EMBL/GenBank/DDBJ databases">
        <title>Insights into archaeal evolution and symbiosis from the genomes of a Nanoarchaeon and its crenarchaeal host from Yellowstone National Park.</title>
        <authorList>
            <person name="Podar M."/>
            <person name="Makarova K.S."/>
            <person name="Graham D.E."/>
            <person name="Wolf Y.I."/>
            <person name="Koonin E.V."/>
            <person name="Reysenbach A.-L."/>
        </authorList>
    </citation>
    <scope>NUCLEOTIDE SEQUENCE [LARGE SCALE GENOMIC DNA]</scope>
</reference>
<proteinExistence type="predicted"/>
<evidence type="ECO:0000256" key="5">
    <source>
        <dbReference type="ARBA" id="ARBA00035454"/>
    </source>
</evidence>
<keyword evidence="2" id="KW-0694">RNA-binding</keyword>
<dbReference type="Proteomes" id="UP000053279">
    <property type="component" value="Unassembled WGS sequence"/>
</dbReference>
<dbReference type="PANTHER" id="PTHR11655:SF16">
    <property type="entry name" value="60S RIBOSOMAL PROTEIN L9"/>
    <property type="match status" value="1"/>
</dbReference>
<accession>R1E5D1</accession>
<dbReference type="InterPro" id="IPR000702">
    <property type="entry name" value="Ribosomal_uL6-like"/>
</dbReference>
<dbReference type="GO" id="GO:0019843">
    <property type="term" value="F:rRNA binding"/>
    <property type="evidence" value="ECO:0007669"/>
    <property type="project" value="UniProtKB-KW"/>
</dbReference>
<evidence type="ECO:0000313" key="6">
    <source>
        <dbReference type="EMBL" id="EOD42572.1"/>
    </source>
</evidence>
<dbReference type="PANTHER" id="PTHR11655">
    <property type="entry name" value="60S/50S RIBOSOMAL PROTEIN L6/L9"/>
    <property type="match status" value="1"/>
</dbReference>
<evidence type="ECO:0000256" key="1">
    <source>
        <dbReference type="ARBA" id="ARBA00022730"/>
    </source>
</evidence>
<dbReference type="InterPro" id="IPR036789">
    <property type="entry name" value="Ribosomal_uL6-like_a/b-dom_sf"/>
</dbReference>